<dbReference type="CDD" id="cd00106">
    <property type="entry name" value="KISc"/>
    <property type="match status" value="1"/>
</dbReference>
<protein>
    <recommendedName>
        <fullName evidence="10">Kinesin-like protein</fullName>
    </recommendedName>
</protein>
<evidence type="ECO:0000256" key="1">
    <source>
        <dbReference type="ARBA" id="ARBA00004245"/>
    </source>
</evidence>
<dbReference type="Pfam" id="PF00225">
    <property type="entry name" value="Kinesin"/>
    <property type="match status" value="1"/>
</dbReference>
<comment type="subcellular location">
    <subcellularLocation>
        <location evidence="1">Cytoplasm</location>
        <location evidence="1">Cytoskeleton</location>
    </subcellularLocation>
</comment>
<dbReference type="GO" id="GO:0007052">
    <property type="term" value="P:mitotic spindle organization"/>
    <property type="evidence" value="ECO:0007669"/>
    <property type="project" value="TreeGrafter"/>
</dbReference>
<evidence type="ECO:0000256" key="11">
    <source>
        <dbReference type="SAM" id="Coils"/>
    </source>
</evidence>
<feature type="compositionally biased region" description="Basic and acidic residues" evidence="12">
    <location>
        <begin position="691"/>
        <end position="703"/>
    </location>
</feature>
<evidence type="ECO:0000256" key="8">
    <source>
        <dbReference type="ARBA" id="ARBA00034704"/>
    </source>
</evidence>
<keyword evidence="7" id="KW-0206">Cytoskeleton</keyword>
<dbReference type="OrthoDB" id="3176171at2759"/>
<dbReference type="GO" id="GO:0005524">
    <property type="term" value="F:ATP binding"/>
    <property type="evidence" value="ECO:0007669"/>
    <property type="project" value="UniProtKB-UniRule"/>
</dbReference>
<reference evidence="14" key="1">
    <citation type="submission" date="2020-10" db="EMBL/GenBank/DDBJ databases">
        <authorList>
            <person name="Kikuchi T."/>
        </authorList>
    </citation>
    <scope>NUCLEOTIDE SEQUENCE</scope>
    <source>
        <strain evidence="14">NKZ352</strain>
    </source>
</reference>
<organism evidence="14 15">
    <name type="scientific">Caenorhabditis auriculariae</name>
    <dbReference type="NCBI Taxonomy" id="2777116"/>
    <lineage>
        <taxon>Eukaryota</taxon>
        <taxon>Metazoa</taxon>
        <taxon>Ecdysozoa</taxon>
        <taxon>Nematoda</taxon>
        <taxon>Chromadorea</taxon>
        <taxon>Rhabditida</taxon>
        <taxon>Rhabditina</taxon>
        <taxon>Rhabditomorpha</taxon>
        <taxon>Rhabditoidea</taxon>
        <taxon>Rhabditidae</taxon>
        <taxon>Peloderinae</taxon>
        <taxon>Caenorhabditis</taxon>
    </lineage>
</organism>
<evidence type="ECO:0000256" key="9">
    <source>
        <dbReference type="PROSITE-ProRule" id="PRU00283"/>
    </source>
</evidence>
<dbReference type="Proteomes" id="UP000835052">
    <property type="component" value="Unassembled WGS sequence"/>
</dbReference>
<gene>
    <name evidence="14" type="ORF">CAUJ_LOCUS3982</name>
</gene>
<dbReference type="EMBL" id="CAJGYM010000007">
    <property type="protein sequence ID" value="CAD6188063.1"/>
    <property type="molecule type" value="Genomic_DNA"/>
</dbReference>
<feature type="compositionally biased region" description="Basic and acidic residues" evidence="12">
    <location>
        <begin position="672"/>
        <end position="683"/>
    </location>
</feature>
<feature type="binding site" evidence="9">
    <location>
        <begin position="82"/>
        <end position="89"/>
    </location>
    <ligand>
        <name>ATP</name>
        <dbReference type="ChEBI" id="CHEBI:30616"/>
    </ligand>
</feature>
<dbReference type="PANTHER" id="PTHR47969:SF29">
    <property type="entry name" value="KINESIN-LIKE PROTEIN"/>
    <property type="match status" value="1"/>
</dbReference>
<dbReference type="InterPro" id="IPR019821">
    <property type="entry name" value="Kinesin_motor_CS"/>
</dbReference>
<dbReference type="InterPro" id="IPR027640">
    <property type="entry name" value="Kinesin-like_fam"/>
</dbReference>
<evidence type="ECO:0000256" key="6">
    <source>
        <dbReference type="ARBA" id="ARBA00023175"/>
    </source>
</evidence>
<dbReference type="GO" id="GO:0003777">
    <property type="term" value="F:microtubule motor activity"/>
    <property type="evidence" value="ECO:0007669"/>
    <property type="project" value="InterPro"/>
</dbReference>
<feature type="domain" description="Kinesin motor" evidence="13">
    <location>
        <begin position="4"/>
        <end position="334"/>
    </location>
</feature>
<feature type="region of interest" description="Disordered" evidence="12">
    <location>
        <begin position="498"/>
        <end position="521"/>
    </location>
</feature>
<dbReference type="PANTHER" id="PTHR47969">
    <property type="entry name" value="CHROMOSOME-ASSOCIATED KINESIN KIF4A-RELATED"/>
    <property type="match status" value="1"/>
</dbReference>
<feature type="coiled-coil region" evidence="11">
    <location>
        <begin position="531"/>
        <end position="558"/>
    </location>
</feature>
<keyword evidence="3 10" id="KW-0493">Microtubule</keyword>
<keyword evidence="4 9" id="KW-0547">Nucleotide-binding</keyword>
<feature type="region of interest" description="Disordered" evidence="12">
    <location>
        <begin position="672"/>
        <end position="703"/>
    </location>
</feature>
<dbReference type="FunFam" id="3.40.850.10:FF:000019">
    <property type="entry name" value="Kinesin-like protein KIN-5D"/>
    <property type="match status" value="1"/>
</dbReference>
<dbReference type="InterPro" id="IPR027417">
    <property type="entry name" value="P-loop_NTPase"/>
</dbReference>
<keyword evidence="6 9" id="KW-0505">Motor protein</keyword>
<dbReference type="GO" id="GO:0007018">
    <property type="term" value="P:microtubule-based movement"/>
    <property type="evidence" value="ECO:0007669"/>
    <property type="project" value="InterPro"/>
</dbReference>
<dbReference type="GO" id="GO:0005875">
    <property type="term" value="C:microtubule associated complex"/>
    <property type="evidence" value="ECO:0007669"/>
    <property type="project" value="TreeGrafter"/>
</dbReference>
<evidence type="ECO:0000256" key="12">
    <source>
        <dbReference type="SAM" id="MobiDB-lite"/>
    </source>
</evidence>
<dbReference type="PROSITE" id="PS50067">
    <property type="entry name" value="KINESIN_MOTOR_2"/>
    <property type="match status" value="1"/>
</dbReference>
<evidence type="ECO:0000259" key="13">
    <source>
        <dbReference type="PROSITE" id="PS50067"/>
    </source>
</evidence>
<feature type="compositionally biased region" description="Polar residues" evidence="12">
    <location>
        <begin position="937"/>
        <end position="956"/>
    </location>
</feature>
<evidence type="ECO:0000313" key="15">
    <source>
        <dbReference type="Proteomes" id="UP000835052"/>
    </source>
</evidence>
<dbReference type="GO" id="GO:0008017">
    <property type="term" value="F:microtubule binding"/>
    <property type="evidence" value="ECO:0007669"/>
    <property type="project" value="InterPro"/>
</dbReference>
<evidence type="ECO:0000256" key="10">
    <source>
        <dbReference type="RuleBase" id="RU000394"/>
    </source>
</evidence>
<dbReference type="InterPro" id="IPR036961">
    <property type="entry name" value="Kinesin_motor_dom_sf"/>
</dbReference>
<name>A0A8S1GYL6_9PELO</name>
<dbReference type="AlphaFoldDB" id="A0A8S1GYL6"/>
<dbReference type="GO" id="GO:0051231">
    <property type="term" value="P:spindle elongation"/>
    <property type="evidence" value="ECO:0007669"/>
    <property type="project" value="TreeGrafter"/>
</dbReference>
<evidence type="ECO:0000256" key="7">
    <source>
        <dbReference type="ARBA" id="ARBA00023212"/>
    </source>
</evidence>
<evidence type="ECO:0000256" key="2">
    <source>
        <dbReference type="ARBA" id="ARBA00022490"/>
    </source>
</evidence>
<comment type="similarity">
    <text evidence="8">Belongs to the TRAFAC class myosin-kinesin ATPase superfamily. Kinesin family. KIN-5/BimC subfamily.</text>
</comment>
<dbReference type="PROSITE" id="PS00411">
    <property type="entry name" value="KINESIN_MOTOR_1"/>
    <property type="match status" value="1"/>
</dbReference>
<keyword evidence="5 9" id="KW-0067">ATP-binding</keyword>
<comment type="caution">
    <text evidence="14">The sequence shown here is derived from an EMBL/GenBank/DDBJ whole genome shotgun (WGS) entry which is preliminary data.</text>
</comment>
<dbReference type="SMART" id="SM00129">
    <property type="entry name" value="KISc"/>
    <property type="match status" value="1"/>
</dbReference>
<evidence type="ECO:0000256" key="4">
    <source>
        <dbReference type="ARBA" id="ARBA00022741"/>
    </source>
</evidence>
<dbReference type="PRINTS" id="PR00380">
    <property type="entry name" value="KINESINHEAVY"/>
</dbReference>
<feature type="coiled-coil region" evidence="11">
    <location>
        <begin position="841"/>
        <end position="872"/>
    </location>
</feature>
<feature type="region of interest" description="Disordered" evidence="12">
    <location>
        <begin position="930"/>
        <end position="956"/>
    </location>
</feature>
<proteinExistence type="inferred from homology"/>
<keyword evidence="2" id="KW-0963">Cytoplasm</keyword>
<evidence type="ECO:0000256" key="3">
    <source>
        <dbReference type="ARBA" id="ARBA00022701"/>
    </source>
</evidence>
<evidence type="ECO:0000313" key="14">
    <source>
        <dbReference type="EMBL" id="CAD6188063.1"/>
    </source>
</evidence>
<keyword evidence="15" id="KW-1185">Reference proteome</keyword>
<dbReference type="SUPFAM" id="SSF52540">
    <property type="entry name" value="P-loop containing nucleoside triphosphate hydrolases"/>
    <property type="match status" value="1"/>
</dbReference>
<evidence type="ECO:0000256" key="5">
    <source>
        <dbReference type="ARBA" id="ARBA00022840"/>
    </source>
</evidence>
<dbReference type="GO" id="GO:0005874">
    <property type="term" value="C:microtubule"/>
    <property type="evidence" value="ECO:0007669"/>
    <property type="project" value="UniProtKB-KW"/>
</dbReference>
<dbReference type="Gene3D" id="3.40.850.10">
    <property type="entry name" value="Kinesin motor domain"/>
    <property type="match status" value="1"/>
</dbReference>
<accession>A0A8S1GYL6</accession>
<keyword evidence="11" id="KW-0175">Coiled coil</keyword>
<dbReference type="InterPro" id="IPR001752">
    <property type="entry name" value="Kinesin_motor_dom"/>
</dbReference>
<sequence>MGEYVQVFGRVRPSARGESEAVLEVEHRRVLRLKADPRNPKVFELHQAFGPDKTQDEIFKTVGKRVVDGCLEGINGTIFAYGQTGSGKTHTMIGPANEPEVWADPNCKGLVPRAIEYLFDKIEAKANENENFKYSLTLKFIELYNETIYDLLESSHTKVQLRNNGKEVVLIGVTVEEAQSYVDLMKFVKKGWESRRVAETAMNRDSSRSHAMLIVEVNTEELIGEMVTRRNSTLNLVDLAGSERQSHTKSAGERLKEATHINSSLSVLGRVIRILSKEAASSYVPYRESNLTHILKNSLGGNSRTVVIVNLHPDKQFISDTLSTLQFAEACSMIKNKVVVNEDMTGDTVDAYKATIKKLTAENRSIREELKIEWSRKLEDLSVSEQQWRLLAQQRGVELEETRTKLECSILSKGSAIDEMEATIQKIIADRLKIQESCDVEGSKLKDALDKIAALECEVADLKNALIHSDSERTRMTSRCDELLNESIMAGTPVRNLSISTRRKSRNPRRETLYTPSRENRPVLQPVLHLNPEEEDRTKSLSEENDQLKQSCLEFELEVNRQAQLIEEKARCINELTERSIRREKTHQQEKSELLEREQKIRAKMQRLDEELQSFEEADKKSKKNNAMLQNELEKKTTEIADFEDRLQGLENELARELALREALVEEKLREVEEHKDASRLKQEQSSSEIAELRRKQEEQSDRLQKELHELQKRESAQKLLLKKLNAQNDGLAEALSENKRLLENAKDDIESYKKIVSEKDEQIDHLKAENSSEIELVKARHKKEIRDHEERFKRWKAAHEDYREQVEKDQKSTSEMFAEKIEAMRRNFDIEKEVACKSSTARWEEKLKDEMNDKERLSADLQLAMAELKQRRLIHEQDALNLQKLTSSENSNEKRKYLAQIRAQKDDYAIETARMKAEIKTLKAELRKRDNVAAESANSTALSETRVTRSSMARQ</sequence>